<comment type="caution">
    <text evidence="3">The sequence shown here is derived from an EMBL/GenBank/DDBJ whole genome shotgun (WGS) entry which is preliminary data.</text>
</comment>
<evidence type="ECO:0000313" key="3">
    <source>
        <dbReference type="EMBL" id="TDG44528.1"/>
    </source>
</evidence>
<keyword evidence="2" id="KW-0732">Signal</keyword>
<sequence length="259" mass="27498">MSNLTDLHILLLLGPYPTLAPLHQRPQDSASAQPEFGLHICATIAVDGGVCVGVGVGVGGRAVYAPSAASGFSIPVSTRAHPPRGEATHVRNFLYERITDKRRGVSAFRAPPKAAKIKFSKQSQLHAYRQTDSLYDGGTDTDDDECPLESTTMNPYEFESTLDCRDTGGGPCPGTLPMTGRHAPTAGAGGSSGVHSQTLQHQQQNQQNLQAAAAAAAAAAQQSSHYDYEYQHLPHRPPDTTANSTAQRTHGRQDDTSAT</sequence>
<dbReference type="STRING" id="7232.A0A484B757"/>
<dbReference type="OrthoDB" id="442731at2759"/>
<name>A0A484B757_DRONA</name>
<feature type="compositionally biased region" description="Low complexity" evidence="1">
    <location>
        <begin position="197"/>
        <end position="222"/>
    </location>
</feature>
<evidence type="ECO:0000256" key="2">
    <source>
        <dbReference type="SAM" id="SignalP"/>
    </source>
</evidence>
<feature type="chain" id="PRO_5019854600" evidence="2">
    <location>
        <begin position="21"/>
        <end position="259"/>
    </location>
</feature>
<accession>A0A484B757</accession>
<proteinExistence type="predicted"/>
<dbReference type="EMBL" id="LSRL02000102">
    <property type="protein sequence ID" value="TDG44528.1"/>
    <property type="molecule type" value="Genomic_DNA"/>
</dbReference>
<feature type="signal peptide" evidence="2">
    <location>
        <begin position="1"/>
        <end position="20"/>
    </location>
</feature>
<feature type="region of interest" description="Disordered" evidence="1">
    <location>
        <begin position="163"/>
        <end position="259"/>
    </location>
</feature>
<feature type="compositionally biased region" description="Basic and acidic residues" evidence="1">
    <location>
        <begin position="226"/>
        <end position="238"/>
    </location>
</feature>
<dbReference type="Proteomes" id="UP000295192">
    <property type="component" value="Unassembled WGS sequence"/>
</dbReference>
<dbReference type="AlphaFoldDB" id="A0A484B757"/>
<evidence type="ECO:0000313" key="4">
    <source>
        <dbReference type="Proteomes" id="UP000295192"/>
    </source>
</evidence>
<gene>
    <name evidence="3" type="ORF">AWZ03_009055</name>
</gene>
<evidence type="ECO:0000256" key="1">
    <source>
        <dbReference type="SAM" id="MobiDB-lite"/>
    </source>
</evidence>
<organism evidence="3 4">
    <name type="scientific">Drosophila navojoa</name>
    <name type="common">Fruit fly</name>
    <dbReference type="NCBI Taxonomy" id="7232"/>
    <lineage>
        <taxon>Eukaryota</taxon>
        <taxon>Metazoa</taxon>
        <taxon>Ecdysozoa</taxon>
        <taxon>Arthropoda</taxon>
        <taxon>Hexapoda</taxon>
        <taxon>Insecta</taxon>
        <taxon>Pterygota</taxon>
        <taxon>Neoptera</taxon>
        <taxon>Endopterygota</taxon>
        <taxon>Diptera</taxon>
        <taxon>Brachycera</taxon>
        <taxon>Muscomorpha</taxon>
        <taxon>Ephydroidea</taxon>
        <taxon>Drosophilidae</taxon>
        <taxon>Drosophila</taxon>
    </lineage>
</organism>
<keyword evidence="4" id="KW-1185">Reference proteome</keyword>
<reference evidence="3 4" key="1">
    <citation type="journal article" date="2019" name="J. Hered.">
        <title>An Improved Genome Assembly for Drosophila navojoa, the Basal Species in the mojavensis Cluster.</title>
        <authorList>
            <person name="Vanderlinde T."/>
            <person name="Dupim E.G."/>
            <person name="Nazario-Yepiz N.O."/>
            <person name="Carvalho A.B."/>
        </authorList>
    </citation>
    <scope>NUCLEOTIDE SEQUENCE [LARGE SCALE GENOMIC DNA]</scope>
    <source>
        <strain evidence="3">Navoj_Jal97</strain>
        <tissue evidence="3">Whole organism</tissue>
    </source>
</reference>
<protein>
    <submittedName>
        <fullName evidence="3">Uncharacterized protein</fullName>
    </submittedName>
</protein>